<dbReference type="EMBL" id="LUTY01000501">
    <property type="protein sequence ID" value="OAD23191.1"/>
    <property type="molecule type" value="Genomic_DNA"/>
</dbReference>
<dbReference type="Proteomes" id="UP000076962">
    <property type="component" value="Unassembled WGS sequence"/>
</dbReference>
<keyword evidence="2" id="KW-1185">Reference proteome</keyword>
<dbReference type="AlphaFoldDB" id="A0A176S520"/>
<sequence length="93" mass="10677">MERQAYGAISRCFNLEQQMERAKKKKKGNTFSTALVKARTEEMIAIELADEVQILTDWLHNDVFALAGPSHATRLELYDFIVDSLYQLVSLKK</sequence>
<organism evidence="1 2">
    <name type="scientific">Candidatus Thiomargarita nelsonii</name>
    <dbReference type="NCBI Taxonomy" id="1003181"/>
    <lineage>
        <taxon>Bacteria</taxon>
        <taxon>Pseudomonadati</taxon>
        <taxon>Pseudomonadota</taxon>
        <taxon>Gammaproteobacteria</taxon>
        <taxon>Thiotrichales</taxon>
        <taxon>Thiotrichaceae</taxon>
        <taxon>Thiomargarita</taxon>
    </lineage>
</organism>
<accession>A0A176S520</accession>
<protein>
    <submittedName>
        <fullName evidence="1">Uncharacterized protein</fullName>
    </submittedName>
</protein>
<proteinExistence type="predicted"/>
<gene>
    <name evidence="1" type="ORF">THIOM_000986</name>
</gene>
<name>A0A176S520_9GAMM</name>
<evidence type="ECO:0000313" key="2">
    <source>
        <dbReference type="Proteomes" id="UP000076962"/>
    </source>
</evidence>
<reference evidence="1 2" key="1">
    <citation type="submission" date="2016-05" db="EMBL/GenBank/DDBJ databases">
        <title>Single-cell genome of chain-forming Candidatus Thiomargarita nelsonii and comparison to other large sulfur-oxidizing bacteria.</title>
        <authorList>
            <person name="Winkel M."/>
            <person name="Salman V."/>
            <person name="Woyke T."/>
            <person name="Schulz-Vogt H."/>
            <person name="Richter M."/>
            <person name="Flood B."/>
            <person name="Bailey J."/>
            <person name="Amann R."/>
            <person name="Mussmann M."/>
        </authorList>
    </citation>
    <scope>NUCLEOTIDE SEQUENCE [LARGE SCALE GENOMIC DNA]</scope>
    <source>
        <strain evidence="1 2">THI036</strain>
    </source>
</reference>
<comment type="caution">
    <text evidence="1">The sequence shown here is derived from an EMBL/GenBank/DDBJ whole genome shotgun (WGS) entry which is preliminary data.</text>
</comment>
<evidence type="ECO:0000313" key="1">
    <source>
        <dbReference type="EMBL" id="OAD23191.1"/>
    </source>
</evidence>